<gene>
    <name evidence="4" type="ORF">SAMN04488541_101059</name>
</gene>
<dbReference type="Gene3D" id="3.40.50.450">
    <property type="match status" value="1"/>
</dbReference>
<dbReference type="Pfam" id="PF17782">
    <property type="entry name" value="WHD_DprA"/>
    <property type="match status" value="1"/>
</dbReference>
<dbReference type="NCBIfam" id="TIGR00732">
    <property type="entry name" value="dprA"/>
    <property type="match status" value="1"/>
</dbReference>
<dbReference type="GO" id="GO:0009294">
    <property type="term" value="P:DNA-mediated transformation"/>
    <property type="evidence" value="ECO:0007669"/>
    <property type="project" value="InterPro"/>
</dbReference>
<dbReference type="Proteomes" id="UP000199513">
    <property type="component" value="Unassembled WGS sequence"/>
</dbReference>
<dbReference type="RefSeq" id="WP_091542502.1">
    <property type="nucleotide sequence ID" value="NZ_FONY01000010.1"/>
</dbReference>
<dbReference type="PANTHER" id="PTHR43022:SF1">
    <property type="entry name" value="PROTEIN SMF"/>
    <property type="match status" value="1"/>
</dbReference>
<dbReference type="EMBL" id="FONY01000010">
    <property type="protein sequence ID" value="SFE93110.1"/>
    <property type="molecule type" value="Genomic_DNA"/>
</dbReference>
<sequence>MSITHQLALTFISGIGCSLSKQLISYCGSAEKVFQMPKSKLLRIPNIGEILADQIISQGKEALQKAEKEVLKCEKEGVSILSYLNKDYPTRLKQLEDAPTVLFYRGKAGLNHSKVVSIVGTRQATNYGKRVVEDIIHTIKKCNPLVVSGLAYGIDIAAHKASLQNNLPTIAVFACGLDFIYPPVHKSIAEQMILEGGLLTEYPLQTKPDPRQFPQRNRIIAGLADATIVVEAGTKGGALITAEIANQYNREVFAVAGNIYNKYSAGCNNLIKEHKANILTSPEDIITFMNWKEGEVEKDRVVKKLTIDLDAEEQVIYDLLMKHKELHLDELGWQSQLGVSKVATVLLNMEFKNLVKALPGKKFALL</sequence>
<keyword evidence="5" id="KW-1185">Reference proteome</keyword>
<dbReference type="SUPFAM" id="SSF102405">
    <property type="entry name" value="MCP/YpsA-like"/>
    <property type="match status" value="1"/>
</dbReference>
<dbReference type="AlphaFoldDB" id="A0A1I2ELK3"/>
<reference evidence="4 5" key="1">
    <citation type="submission" date="2016-10" db="EMBL/GenBank/DDBJ databases">
        <authorList>
            <person name="de Groot N.N."/>
        </authorList>
    </citation>
    <scope>NUCLEOTIDE SEQUENCE [LARGE SCALE GENOMIC DNA]</scope>
    <source>
        <strain>GEY</strain>
        <strain evidence="5">DSM 9560</strain>
    </source>
</reference>
<dbReference type="InterPro" id="IPR003488">
    <property type="entry name" value="DprA"/>
</dbReference>
<dbReference type="Pfam" id="PF14520">
    <property type="entry name" value="HHH_5"/>
    <property type="match status" value="1"/>
</dbReference>
<feature type="domain" description="DprA winged helix" evidence="3">
    <location>
        <begin position="307"/>
        <end position="361"/>
    </location>
</feature>
<evidence type="ECO:0000259" key="2">
    <source>
        <dbReference type="Pfam" id="PF02481"/>
    </source>
</evidence>
<dbReference type="Pfam" id="PF02481">
    <property type="entry name" value="DNA_processg_A"/>
    <property type="match status" value="1"/>
</dbReference>
<dbReference type="Gene3D" id="1.10.10.10">
    <property type="entry name" value="Winged helix-like DNA-binding domain superfamily/Winged helix DNA-binding domain"/>
    <property type="match status" value="1"/>
</dbReference>
<feature type="domain" description="Smf/DprA SLOG" evidence="2">
    <location>
        <begin position="80"/>
        <end position="289"/>
    </location>
</feature>
<accession>A0A1I2ELK3</accession>
<organism evidence="4 5">
    <name type="scientific">Thermoflexibacter ruber</name>
    <dbReference type="NCBI Taxonomy" id="1003"/>
    <lineage>
        <taxon>Bacteria</taxon>
        <taxon>Pseudomonadati</taxon>
        <taxon>Bacteroidota</taxon>
        <taxon>Cytophagia</taxon>
        <taxon>Cytophagales</taxon>
        <taxon>Thermoflexibacteraceae</taxon>
        <taxon>Thermoflexibacter</taxon>
    </lineage>
</organism>
<dbReference type="SUPFAM" id="SSF47781">
    <property type="entry name" value="RuvA domain 2-like"/>
    <property type="match status" value="1"/>
</dbReference>
<dbReference type="InterPro" id="IPR036388">
    <property type="entry name" value="WH-like_DNA-bd_sf"/>
</dbReference>
<dbReference type="InterPro" id="IPR057666">
    <property type="entry name" value="DrpA_SLOG"/>
</dbReference>
<dbReference type="InterPro" id="IPR010994">
    <property type="entry name" value="RuvA_2-like"/>
</dbReference>
<proteinExistence type="inferred from homology"/>
<evidence type="ECO:0000313" key="5">
    <source>
        <dbReference type="Proteomes" id="UP000199513"/>
    </source>
</evidence>
<dbReference type="PANTHER" id="PTHR43022">
    <property type="entry name" value="PROTEIN SMF"/>
    <property type="match status" value="1"/>
</dbReference>
<comment type="similarity">
    <text evidence="1">Belongs to the DprA/Smf family.</text>
</comment>
<dbReference type="OrthoDB" id="9785707at2"/>
<evidence type="ECO:0000313" key="4">
    <source>
        <dbReference type="EMBL" id="SFE93110.1"/>
    </source>
</evidence>
<protein>
    <submittedName>
        <fullName evidence="4">DNA processing protein</fullName>
    </submittedName>
</protein>
<name>A0A1I2ELK3_9BACT</name>
<evidence type="ECO:0000256" key="1">
    <source>
        <dbReference type="ARBA" id="ARBA00006525"/>
    </source>
</evidence>
<dbReference type="InterPro" id="IPR041614">
    <property type="entry name" value="DprA_WH"/>
</dbReference>
<dbReference type="STRING" id="1003.SAMN04488541_101059"/>
<evidence type="ECO:0000259" key="3">
    <source>
        <dbReference type="Pfam" id="PF17782"/>
    </source>
</evidence>